<reference evidence="2" key="2">
    <citation type="submission" date="2020-05" db="UniProtKB">
        <authorList>
            <consortium name="EnsemblMetazoa"/>
        </authorList>
    </citation>
    <scope>IDENTIFICATION</scope>
</reference>
<sequence>MNSCCGCRLIAGRIGADLAGDERAGLHCFDVGSRQPIFRMGNFGYAPRTQHGPVTARHGCKIK</sequence>
<evidence type="ECO:0000313" key="3">
    <source>
        <dbReference type="Proteomes" id="UP000030765"/>
    </source>
</evidence>
<accession>A0A084WNV7</accession>
<dbReference type="Proteomes" id="UP000030765">
    <property type="component" value="Unassembled WGS sequence"/>
</dbReference>
<proteinExistence type="predicted"/>
<dbReference type="EMBL" id="ATLV01024738">
    <property type="status" value="NOT_ANNOTATED_CDS"/>
    <property type="molecule type" value="Genomic_DNA"/>
</dbReference>
<evidence type="ECO:0000313" key="2">
    <source>
        <dbReference type="EnsemblMetazoa" id="ASIC020062-PA"/>
    </source>
</evidence>
<protein>
    <submittedName>
        <fullName evidence="1 2">Uncharacterized protein</fullName>
    </submittedName>
</protein>
<dbReference type="EMBL" id="KE525359">
    <property type="protein sequence ID" value="KFB51901.1"/>
    <property type="molecule type" value="Genomic_DNA"/>
</dbReference>
<dbReference type="AlphaFoldDB" id="A0A084WNV7"/>
<dbReference type="EnsemblMetazoa" id="ASIC020062-RA">
    <property type="protein sequence ID" value="ASIC020062-PA"/>
    <property type="gene ID" value="ASIC020062"/>
</dbReference>
<reference evidence="1 3" key="1">
    <citation type="journal article" date="2014" name="BMC Genomics">
        <title>Genome sequence of Anopheles sinensis provides insight into genetics basis of mosquito competence for malaria parasites.</title>
        <authorList>
            <person name="Zhou D."/>
            <person name="Zhang D."/>
            <person name="Ding G."/>
            <person name="Shi L."/>
            <person name="Hou Q."/>
            <person name="Ye Y."/>
            <person name="Xu Y."/>
            <person name="Zhou H."/>
            <person name="Xiong C."/>
            <person name="Li S."/>
            <person name="Yu J."/>
            <person name="Hong S."/>
            <person name="Yu X."/>
            <person name="Zou P."/>
            <person name="Chen C."/>
            <person name="Chang X."/>
            <person name="Wang W."/>
            <person name="Lv Y."/>
            <person name="Sun Y."/>
            <person name="Ma L."/>
            <person name="Shen B."/>
            <person name="Zhu C."/>
        </authorList>
    </citation>
    <scope>NUCLEOTIDE SEQUENCE [LARGE SCALE GENOMIC DNA]</scope>
</reference>
<organism evidence="1">
    <name type="scientific">Anopheles sinensis</name>
    <name type="common">Mosquito</name>
    <dbReference type="NCBI Taxonomy" id="74873"/>
    <lineage>
        <taxon>Eukaryota</taxon>
        <taxon>Metazoa</taxon>
        <taxon>Ecdysozoa</taxon>
        <taxon>Arthropoda</taxon>
        <taxon>Hexapoda</taxon>
        <taxon>Insecta</taxon>
        <taxon>Pterygota</taxon>
        <taxon>Neoptera</taxon>
        <taxon>Endopterygota</taxon>
        <taxon>Diptera</taxon>
        <taxon>Nematocera</taxon>
        <taxon>Culicoidea</taxon>
        <taxon>Culicidae</taxon>
        <taxon>Anophelinae</taxon>
        <taxon>Anopheles</taxon>
    </lineage>
</organism>
<keyword evidence="3" id="KW-1185">Reference proteome</keyword>
<name>A0A084WNV7_ANOSI</name>
<evidence type="ECO:0000313" key="1">
    <source>
        <dbReference type="EMBL" id="KFB51901.1"/>
    </source>
</evidence>
<dbReference type="VEuPathDB" id="VectorBase:ASIC020062"/>
<gene>
    <name evidence="1" type="ORF">ZHAS_00020062</name>
</gene>